<reference evidence="5 6" key="1">
    <citation type="submission" date="2020-12" db="EMBL/GenBank/DDBJ databases">
        <title>Novel Thalassolituus-related marine hydrocarbonoclastic bacteria mediated algae-derived hydrocarbons mineralization in twilight zone of the northern South China Sea.</title>
        <authorList>
            <person name="Dong C."/>
        </authorList>
    </citation>
    <scope>NUCLEOTIDE SEQUENCE [LARGE SCALE GENOMIC DNA]</scope>
    <source>
        <strain evidence="5 6">IMCC1826</strain>
    </source>
</reference>
<organism evidence="5 6">
    <name type="scientific">Thalassolituus marinus</name>
    <dbReference type="NCBI Taxonomy" id="671053"/>
    <lineage>
        <taxon>Bacteria</taxon>
        <taxon>Pseudomonadati</taxon>
        <taxon>Pseudomonadota</taxon>
        <taxon>Gammaproteobacteria</taxon>
        <taxon>Oceanospirillales</taxon>
        <taxon>Oceanospirillaceae</taxon>
        <taxon>Thalassolituus</taxon>
    </lineage>
</organism>
<dbReference type="SMART" id="SM00418">
    <property type="entry name" value="HTH_ARSR"/>
    <property type="match status" value="1"/>
</dbReference>
<evidence type="ECO:0000313" key="6">
    <source>
        <dbReference type="Proteomes" id="UP000714380"/>
    </source>
</evidence>
<dbReference type="PANTHER" id="PTHR43132">
    <property type="entry name" value="ARSENICAL RESISTANCE OPERON REPRESSOR ARSR-RELATED"/>
    <property type="match status" value="1"/>
</dbReference>
<evidence type="ECO:0000256" key="1">
    <source>
        <dbReference type="ARBA" id="ARBA00023015"/>
    </source>
</evidence>
<keyword evidence="1" id="KW-0805">Transcription regulation</keyword>
<accession>A0ABS7ZNI2</accession>
<dbReference type="InterPro" id="IPR036390">
    <property type="entry name" value="WH_DNA-bd_sf"/>
</dbReference>
<dbReference type="InterPro" id="IPR051011">
    <property type="entry name" value="Metal_resp_trans_reg"/>
</dbReference>
<dbReference type="SUPFAM" id="SSF46785">
    <property type="entry name" value="Winged helix' DNA-binding domain"/>
    <property type="match status" value="1"/>
</dbReference>
<gene>
    <name evidence="5" type="ORF">I9W95_06455</name>
</gene>
<comment type="caution">
    <text evidence="5">The sequence shown here is derived from an EMBL/GenBank/DDBJ whole genome shotgun (WGS) entry which is preliminary data.</text>
</comment>
<keyword evidence="2" id="KW-0238">DNA-binding</keyword>
<dbReference type="PROSITE" id="PS50987">
    <property type="entry name" value="HTH_ARSR_2"/>
    <property type="match status" value="1"/>
</dbReference>
<dbReference type="EMBL" id="JAEDAH010000031">
    <property type="protein sequence ID" value="MCA6063247.1"/>
    <property type="molecule type" value="Genomic_DNA"/>
</dbReference>
<evidence type="ECO:0000313" key="5">
    <source>
        <dbReference type="EMBL" id="MCA6063247.1"/>
    </source>
</evidence>
<keyword evidence="3" id="KW-0804">Transcription</keyword>
<dbReference type="InterPro" id="IPR011991">
    <property type="entry name" value="ArsR-like_HTH"/>
</dbReference>
<protein>
    <submittedName>
        <fullName evidence="5">Helix-turn-helix transcriptional regulator</fullName>
    </submittedName>
</protein>
<evidence type="ECO:0000256" key="3">
    <source>
        <dbReference type="ARBA" id="ARBA00023163"/>
    </source>
</evidence>
<proteinExistence type="predicted"/>
<dbReference type="Proteomes" id="UP000714380">
    <property type="component" value="Unassembled WGS sequence"/>
</dbReference>
<feature type="domain" description="HTH arsR-type" evidence="4">
    <location>
        <begin position="6"/>
        <end position="106"/>
    </location>
</feature>
<evidence type="ECO:0000256" key="2">
    <source>
        <dbReference type="ARBA" id="ARBA00023125"/>
    </source>
</evidence>
<dbReference type="PANTHER" id="PTHR43132:SF2">
    <property type="entry name" value="ARSENICAL RESISTANCE OPERON REPRESSOR ARSR-RELATED"/>
    <property type="match status" value="1"/>
</dbReference>
<dbReference type="InterPro" id="IPR036388">
    <property type="entry name" value="WH-like_DNA-bd_sf"/>
</dbReference>
<dbReference type="Gene3D" id="1.10.10.10">
    <property type="entry name" value="Winged helix-like DNA-binding domain superfamily/Winged helix DNA-binding domain"/>
    <property type="match status" value="1"/>
</dbReference>
<evidence type="ECO:0000259" key="4">
    <source>
        <dbReference type="PROSITE" id="PS50987"/>
    </source>
</evidence>
<sequence length="106" mass="11737">MGMCRMTSTGISHLAAAFKALSHPNRLQIYLEVVDHHRQNRGMPAPDSGCGVTDFISKLNIGAPTVSHHVKALVDAGLIRVEKQGKFLTCYLNDALFQELSEFFQH</sequence>
<dbReference type="CDD" id="cd00090">
    <property type="entry name" value="HTH_ARSR"/>
    <property type="match status" value="1"/>
</dbReference>
<dbReference type="InterPro" id="IPR001845">
    <property type="entry name" value="HTH_ArsR_DNA-bd_dom"/>
</dbReference>
<keyword evidence="6" id="KW-1185">Reference proteome</keyword>
<dbReference type="Pfam" id="PF12840">
    <property type="entry name" value="HTH_20"/>
    <property type="match status" value="1"/>
</dbReference>
<name>A0ABS7ZNI2_9GAMM</name>